<reference evidence="2 3" key="1">
    <citation type="journal article" date="2019" name="ACS Chem. Biol.">
        <title>Identification and Mobilization of a Cryptic Antibiotic Biosynthesis Gene Locus from a Human-Pathogenic Nocardia Isolate.</title>
        <authorList>
            <person name="Herisse M."/>
            <person name="Ishida K."/>
            <person name="Porter J.L."/>
            <person name="Howden B."/>
            <person name="Hertweck C."/>
            <person name="Stinear T.P."/>
            <person name="Pidot S.J."/>
        </authorList>
    </citation>
    <scope>NUCLEOTIDE SEQUENCE [LARGE SCALE GENOMIC DNA]</scope>
    <source>
        <strain evidence="2 3">AUSMDU00012715</strain>
    </source>
</reference>
<name>A0A6G9Z9X9_9NOCA</name>
<dbReference type="Proteomes" id="UP000500953">
    <property type="component" value="Chromosome"/>
</dbReference>
<dbReference type="AlphaFoldDB" id="A0A6G9Z9X9"/>
<accession>A0A6G9Z9X9</accession>
<feature type="signal peptide" evidence="1">
    <location>
        <begin position="1"/>
        <end position="26"/>
    </location>
</feature>
<evidence type="ECO:0000313" key="2">
    <source>
        <dbReference type="EMBL" id="QIS22348.1"/>
    </source>
</evidence>
<sequence length="66" mass="6425">MIARKFITGGFLCAASILIAAPAAQADPGEIATGAVASGSSQVNLGCILSSLSGSRTADCYPVPVG</sequence>
<dbReference type="RefSeq" id="WP_167489781.1">
    <property type="nucleotide sequence ID" value="NZ_CP046173.1"/>
</dbReference>
<evidence type="ECO:0000313" key="3">
    <source>
        <dbReference type="Proteomes" id="UP000500953"/>
    </source>
</evidence>
<proteinExistence type="predicted"/>
<evidence type="ECO:0008006" key="4">
    <source>
        <dbReference type="Google" id="ProtNLM"/>
    </source>
</evidence>
<protein>
    <recommendedName>
        <fullName evidence="4">DUF320 domain-containing protein</fullName>
    </recommendedName>
</protein>
<keyword evidence="1" id="KW-0732">Signal</keyword>
<organism evidence="2 3">
    <name type="scientific">Nocardia terpenica</name>
    <dbReference type="NCBI Taxonomy" id="455432"/>
    <lineage>
        <taxon>Bacteria</taxon>
        <taxon>Bacillati</taxon>
        <taxon>Actinomycetota</taxon>
        <taxon>Actinomycetes</taxon>
        <taxon>Mycobacteriales</taxon>
        <taxon>Nocardiaceae</taxon>
        <taxon>Nocardia</taxon>
    </lineage>
</organism>
<feature type="chain" id="PRO_5026276723" description="DUF320 domain-containing protein" evidence="1">
    <location>
        <begin position="27"/>
        <end position="66"/>
    </location>
</feature>
<evidence type="ECO:0000256" key="1">
    <source>
        <dbReference type="SAM" id="SignalP"/>
    </source>
</evidence>
<gene>
    <name evidence="2" type="ORF">F6W96_32430</name>
</gene>
<dbReference type="EMBL" id="CP046173">
    <property type="protein sequence ID" value="QIS22348.1"/>
    <property type="molecule type" value="Genomic_DNA"/>
</dbReference>